<feature type="compositionally biased region" description="Basic residues" evidence="1">
    <location>
        <begin position="145"/>
        <end position="155"/>
    </location>
</feature>
<dbReference type="EMBL" id="JAVRQU010000024">
    <property type="protein sequence ID" value="KAK5690531.1"/>
    <property type="molecule type" value="Genomic_DNA"/>
</dbReference>
<protein>
    <submittedName>
        <fullName evidence="2">Uncharacterized protein</fullName>
    </submittedName>
</protein>
<sequence>MTLCLNENTDAAQGERAVRARRMPGTLLDLAGRITGLHSGLPQVLSGLDLMSTGDAVGCLVFFASAKCAAIIFRHRSPHIASRKCDKSPSRTKIDAGCNTLLCTFETSAGPDMGWSTAIHLDVSHPFEHGLGRKRHASSTDPRHPYRLPPHRTIGKPRTPGPASKKRKADDARYTEGEEATSNSQHRAWPSPAQRQAGGSRRPSSSQFLLVRVLSVILMTTKFHWAPQDRDQTLVCRTMQFSALKIKWSSSSSRHWNPSTSLRSSTYFDSKARLDRRPAIKQEADQETALEDIPPHSDDSGYGAPDSDAKVDVKSVSAAHATSADQLLPSTGSSSWHKGPVQADVKYETPAASATFPSLIFSAGSPPSGCLEVLQNLSTNNEFYAEAVDDVLKHAGDSPERISSVLAALHQCLPLERLGPIEQALLGNGLQFQAQALLANIDSPLTLRQVLLTIL</sequence>
<gene>
    <name evidence="2" type="ORF">LTR97_012083</name>
</gene>
<organism evidence="2 3">
    <name type="scientific">Elasticomyces elasticus</name>
    <dbReference type="NCBI Taxonomy" id="574655"/>
    <lineage>
        <taxon>Eukaryota</taxon>
        <taxon>Fungi</taxon>
        <taxon>Dikarya</taxon>
        <taxon>Ascomycota</taxon>
        <taxon>Pezizomycotina</taxon>
        <taxon>Dothideomycetes</taxon>
        <taxon>Dothideomycetidae</taxon>
        <taxon>Mycosphaerellales</taxon>
        <taxon>Teratosphaeriaceae</taxon>
        <taxon>Elasticomyces</taxon>
    </lineage>
</organism>
<feature type="region of interest" description="Disordered" evidence="1">
    <location>
        <begin position="277"/>
        <end position="316"/>
    </location>
</feature>
<proteinExistence type="predicted"/>
<comment type="caution">
    <text evidence="2">The sequence shown here is derived from an EMBL/GenBank/DDBJ whole genome shotgun (WGS) entry which is preliminary data.</text>
</comment>
<reference evidence="2" key="1">
    <citation type="submission" date="2023-08" db="EMBL/GenBank/DDBJ databases">
        <title>Black Yeasts Isolated from many extreme environments.</title>
        <authorList>
            <person name="Coleine C."/>
            <person name="Stajich J.E."/>
            <person name="Selbmann L."/>
        </authorList>
    </citation>
    <scope>NUCLEOTIDE SEQUENCE</scope>
    <source>
        <strain evidence="2">CCFEE 5810</strain>
    </source>
</reference>
<evidence type="ECO:0000313" key="3">
    <source>
        <dbReference type="Proteomes" id="UP001310594"/>
    </source>
</evidence>
<name>A0AAN7ZKR0_9PEZI</name>
<dbReference type="Proteomes" id="UP001310594">
    <property type="component" value="Unassembled WGS sequence"/>
</dbReference>
<evidence type="ECO:0000256" key="1">
    <source>
        <dbReference type="SAM" id="MobiDB-lite"/>
    </source>
</evidence>
<feature type="region of interest" description="Disordered" evidence="1">
    <location>
        <begin position="130"/>
        <end position="205"/>
    </location>
</feature>
<accession>A0AAN7ZKR0</accession>
<evidence type="ECO:0000313" key="2">
    <source>
        <dbReference type="EMBL" id="KAK5690531.1"/>
    </source>
</evidence>
<dbReference type="AlphaFoldDB" id="A0AAN7ZKR0"/>